<evidence type="ECO:0000259" key="5">
    <source>
        <dbReference type="PROSITE" id="PS50181"/>
    </source>
</evidence>
<dbReference type="Pfam" id="PF00646">
    <property type="entry name" value="F-box"/>
    <property type="match status" value="1"/>
</dbReference>
<dbReference type="Gene3D" id="1.20.1280.50">
    <property type="match status" value="1"/>
</dbReference>
<keyword evidence="7" id="KW-1185">Reference proteome</keyword>
<dbReference type="SMART" id="SM00360">
    <property type="entry name" value="RRM"/>
    <property type="match status" value="1"/>
</dbReference>
<name>A0A811UWE2_CERCA</name>
<dbReference type="OrthoDB" id="7870723at2759"/>
<dbReference type="InterPro" id="IPR035979">
    <property type="entry name" value="RBD_domain_sf"/>
</dbReference>
<dbReference type="PROSITE" id="PS50102">
    <property type="entry name" value="RRM"/>
    <property type="match status" value="1"/>
</dbReference>
<dbReference type="InterPro" id="IPR001810">
    <property type="entry name" value="F-box_dom"/>
</dbReference>
<dbReference type="InterPro" id="IPR000504">
    <property type="entry name" value="RRM_dom"/>
</dbReference>
<dbReference type="PANTHER" id="PTHR13318">
    <property type="entry name" value="PARTNER OF PAIRED, ISOFORM B-RELATED"/>
    <property type="match status" value="1"/>
</dbReference>
<feature type="domain" description="RRM" evidence="4">
    <location>
        <begin position="37"/>
        <end position="108"/>
    </location>
</feature>
<dbReference type="SUPFAM" id="SSF54928">
    <property type="entry name" value="RNA-binding domain, RBD"/>
    <property type="match status" value="1"/>
</dbReference>
<dbReference type="Proteomes" id="UP000606786">
    <property type="component" value="Unassembled WGS sequence"/>
</dbReference>
<organism evidence="6 7">
    <name type="scientific">Ceratitis capitata</name>
    <name type="common">Mediterranean fruit fly</name>
    <name type="synonym">Tephritis capitata</name>
    <dbReference type="NCBI Taxonomy" id="7213"/>
    <lineage>
        <taxon>Eukaryota</taxon>
        <taxon>Metazoa</taxon>
        <taxon>Ecdysozoa</taxon>
        <taxon>Arthropoda</taxon>
        <taxon>Hexapoda</taxon>
        <taxon>Insecta</taxon>
        <taxon>Pterygota</taxon>
        <taxon>Neoptera</taxon>
        <taxon>Endopterygota</taxon>
        <taxon>Diptera</taxon>
        <taxon>Brachycera</taxon>
        <taxon>Muscomorpha</taxon>
        <taxon>Tephritoidea</taxon>
        <taxon>Tephritidae</taxon>
        <taxon>Ceratitis</taxon>
        <taxon>Ceratitis</taxon>
    </lineage>
</organism>
<dbReference type="AlphaFoldDB" id="A0A811UWE2"/>
<dbReference type="InterPro" id="IPR012677">
    <property type="entry name" value="Nucleotide-bd_a/b_plait_sf"/>
</dbReference>
<accession>A0A811UWE2</accession>
<evidence type="ECO:0000256" key="1">
    <source>
        <dbReference type="ARBA" id="ARBA00022786"/>
    </source>
</evidence>
<proteinExistence type="predicted"/>
<dbReference type="SMART" id="SM00367">
    <property type="entry name" value="LRR_CC"/>
    <property type="match status" value="5"/>
</dbReference>
<dbReference type="PROSITE" id="PS50181">
    <property type="entry name" value="FBOX"/>
    <property type="match status" value="1"/>
</dbReference>
<dbReference type="InterPro" id="IPR036047">
    <property type="entry name" value="F-box-like_dom_sf"/>
</dbReference>
<keyword evidence="2 3" id="KW-0694">RNA-binding</keyword>
<dbReference type="InterPro" id="IPR032675">
    <property type="entry name" value="LRR_dom_sf"/>
</dbReference>
<dbReference type="EMBL" id="CAJHJT010000034">
    <property type="protein sequence ID" value="CAD7002994.1"/>
    <property type="molecule type" value="Genomic_DNA"/>
</dbReference>
<dbReference type="GO" id="GO:0031146">
    <property type="term" value="P:SCF-dependent proteasomal ubiquitin-dependent protein catabolic process"/>
    <property type="evidence" value="ECO:0007669"/>
    <property type="project" value="TreeGrafter"/>
</dbReference>
<evidence type="ECO:0000313" key="7">
    <source>
        <dbReference type="Proteomes" id="UP000606786"/>
    </source>
</evidence>
<comment type="caution">
    <text evidence="6">The sequence shown here is derived from an EMBL/GenBank/DDBJ whole genome shotgun (WGS) entry which is preliminary data.</text>
</comment>
<dbReference type="SUPFAM" id="SSF81383">
    <property type="entry name" value="F-box domain"/>
    <property type="match status" value="1"/>
</dbReference>
<dbReference type="SUPFAM" id="SSF52047">
    <property type="entry name" value="RNI-like"/>
    <property type="match status" value="1"/>
</dbReference>
<feature type="domain" description="F-box" evidence="5">
    <location>
        <begin position="133"/>
        <end position="181"/>
    </location>
</feature>
<sequence>MTTLFRPKYVYQDCVIMQHKCYVSHGIAYTIDGKLAHNILVSNVPKELTPLKLMKYFRAFGEVFDVMNTPMANEAAIIFTEADSASRVLLKTEHVLDGFTLEISPHDNSTRLIDDMKSNREQLFDDTDALFNKNNILSLHSECLEHVLSFLEITDQLRFASVCPTFRNVFKSYAKRTYKKTFDMVKLSSLGTSHLHEFLYITSEFNTSLLFRGNVSPEQQNRILCAMHQACPNLTRLHLRIPYMNDEALREVTFLKYLKLLDLNGASETTVNLTGKYFDQLQNLSTLYIRNCTNIKQRNMLLLSKSIYKNLRTIDIRGCPQLKKQFFDCLVQWGENLWQILLSIQTDPYEQIFLLPRLKCIYLNSEYTEDEIDASYFYKLAKLKGHQMEILRLDTPSCLTKKHLFHIAELGKLKRLEVSRNPAVDDDVMQEFCKLKCLENLDILGCGNVNNAALTKLVESCPQLRHINIRYCRRLTCKFVFDSIPILRSSGRKLKITVQSSHLEIASMFYCQTCVEGEIEKLLQIERLEPKPDVYAKYYEFETDELDKIVKEYCH</sequence>
<dbReference type="Gene3D" id="3.30.70.330">
    <property type="match status" value="1"/>
</dbReference>
<evidence type="ECO:0000256" key="2">
    <source>
        <dbReference type="ARBA" id="ARBA00022884"/>
    </source>
</evidence>
<evidence type="ECO:0000259" key="4">
    <source>
        <dbReference type="PROSITE" id="PS50102"/>
    </source>
</evidence>
<evidence type="ECO:0000313" key="6">
    <source>
        <dbReference type="EMBL" id="CAD7002994.1"/>
    </source>
</evidence>
<gene>
    <name evidence="6" type="ORF">CCAP1982_LOCUS11457</name>
</gene>
<dbReference type="GO" id="GO:0019005">
    <property type="term" value="C:SCF ubiquitin ligase complex"/>
    <property type="evidence" value="ECO:0007669"/>
    <property type="project" value="TreeGrafter"/>
</dbReference>
<dbReference type="Gene3D" id="3.80.10.10">
    <property type="entry name" value="Ribonuclease Inhibitor"/>
    <property type="match status" value="2"/>
</dbReference>
<dbReference type="GO" id="GO:0003723">
    <property type="term" value="F:RNA binding"/>
    <property type="evidence" value="ECO:0007669"/>
    <property type="project" value="UniProtKB-UniRule"/>
</dbReference>
<reference evidence="6" key="1">
    <citation type="submission" date="2020-11" db="EMBL/GenBank/DDBJ databases">
        <authorList>
            <person name="Whitehead M."/>
        </authorList>
    </citation>
    <scope>NUCLEOTIDE SEQUENCE</scope>
    <source>
        <strain evidence="6">EGII</strain>
    </source>
</reference>
<protein>
    <submittedName>
        <fullName evidence="6">(Mediterranean fruit fly) hypothetical protein</fullName>
    </submittedName>
</protein>
<evidence type="ECO:0000256" key="3">
    <source>
        <dbReference type="PROSITE-ProRule" id="PRU00176"/>
    </source>
</evidence>
<dbReference type="InterPro" id="IPR006553">
    <property type="entry name" value="Leu-rich_rpt_Cys-con_subtyp"/>
</dbReference>
<keyword evidence="1" id="KW-0833">Ubl conjugation pathway</keyword>